<gene>
    <name evidence="2" type="ORF">B4U80_14139</name>
</gene>
<keyword evidence="1" id="KW-0732">Signal</keyword>
<comment type="caution">
    <text evidence="2">The sequence shown here is derived from an EMBL/GenBank/DDBJ whole genome shotgun (WGS) entry which is preliminary data.</text>
</comment>
<evidence type="ECO:0000313" key="3">
    <source>
        <dbReference type="Proteomes" id="UP000288716"/>
    </source>
</evidence>
<dbReference type="Gene3D" id="2.10.25.10">
    <property type="entry name" value="Laminin"/>
    <property type="match status" value="1"/>
</dbReference>
<evidence type="ECO:0008006" key="4">
    <source>
        <dbReference type="Google" id="ProtNLM"/>
    </source>
</evidence>
<dbReference type="OrthoDB" id="6236007at2759"/>
<accession>A0A443S1Y9</accession>
<feature type="chain" id="PRO_5019106730" description="TIL domain-containing protein" evidence="1">
    <location>
        <begin position="23"/>
        <end position="79"/>
    </location>
</feature>
<evidence type="ECO:0000313" key="2">
    <source>
        <dbReference type="EMBL" id="RWS21491.1"/>
    </source>
</evidence>
<protein>
    <recommendedName>
        <fullName evidence="4">TIL domain-containing protein</fullName>
    </recommendedName>
</protein>
<organism evidence="2 3">
    <name type="scientific">Leptotrombidium deliense</name>
    <dbReference type="NCBI Taxonomy" id="299467"/>
    <lineage>
        <taxon>Eukaryota</taxon>
        <taxon>Metazoa</taxon>
        <taxon>Ecdysozoa</taxon>
        <taxon>Arthropoda</taxon>
        <taxon>Chelicerata</taxon>
        <taxon>Arachnida</taxon>
        <taxon>Acari</taxon>
        <taxon>Acariformes</taxon>
        <taxon>Trombidiformes</taxon>
        <taxon>Prostigmata</taxon>
        <taxon>Anystina</taxon>
        <taxon>Parasitengona</taxon>
        <taxon>Trombiculoidea</taxon>
        <taxon>Trombiculidae</taxon>
        <taxon>Leptotrombidium</taxon>
    </lineage>
</organism>
<name>A0A443S1Y9_9ACAR</name>
<dbReference type="VEuPathDB" id="VectorBase:LDEU010549"/>
<dbReference type="AlphaFoldDB" id="A0A443S1Y9"/>
<reference evidence="2 3" key="1">
    <citation type="journal article" date="2018" name="Gigascience">
        <title>Genomes of trombidid mites reveal novel predicted allergens and laterally-transferred genes associated with secondary metabolism.</title>
        <authorList>
            <person name="Dong X."/>
            <person name="Chaisiri K."/>
            <person name="Xia D."/>
            <person name="Armstrong S.D."/>
            <person name="Fang Y."/>
            <person name="Donnelly M.J."/>
            <person name="Kadowaki T."/>
            <person name="McGarry J.W."/>
            <person name="Darby A.C."/>
            <person name="Makepeace B.L."/>
        </authorList>
    </citation>
    <scope>NUCLEOTIDE SEQUENCE [LARGE SCALE GENOMIC DNA]</scope>
    <source>
        <strain evidence="2">UoL-UT</strain>
    </source>
</reference>
<dbReference type="InterPro" id="IPR036084">
    <property type="entry name" value="Ser_inhib-like_sf"/>
</dbReference>
<feature type="signal peptide" evidence="1">
    <location>
        <begin position="1"/>
        <end position="22"/>
    </location>
</feature>
<keyword evidence="3" id="KW-1185">Reference proteome</keyword>
<dbReference type="EMBL" id="NCKV01012008">
    <property type="protein sequence ID" value="RWS21491.1"/>
    <property type="molecule type" value="Genomic_DNA"/>
</dbReference>
<evidence type="ECO:0000256" key="1">
    <source>
        <dbReference type="SAM" id="SignalP"/>
    </source>
</evidence>
<dbReference type="SUPFAM" id="SSF57567">
    <property type="entry name" value="Serine protease inhibitors"/>
    <property type="match status" value="1"/>
</dbReference>
<sequence length="79" mass="8894">MMNVKLIILFVCLSLILQVVTSDDGCDDPNEHRQQCAPNKRCKTCGQTYCTLECRINGCVCKEGYRYSKNGICIPENVC</sequence>
<proteinExistence type="predicted"/>
<dbReference type="Proteomes" id="UP000288716">
    <property type="component" value="Unassembled WGS sequence"/>
</dbReference>